<feature type="transmembrane region" description="Helical" evidence="1">
    <location>
        <begin position="41"/>
        <end position="66"/>
    </location>
</feature>
<feature type="transmembrane region" description="Helical" evidence="1">
    <location>
        <begin position="87"/>
        <end position="113"/>
    </location>
</feature>
<dbReference type="Proteomes" id="UP001597110">
    <property type="component" value="Unassembled WGS sequence"/>
</dbReference>
<protein>
    <recommendedName>
        <fullName evidence="4">DUF4149 domain-containing protein</fullName>
    </recommendedName>
</protein>
<name>A0ABW2YG17_9GAMM</name>
<evidence type="ECO:0000256" key="1">
    <source>
        <dbReference type="SAM" id="Phobius"/>
    </source>
</evidence>
<keyword evidence="3" id="KW-1185">Reference proteome</keyword>
<evidence type="ECO:0000313" key="2">
    <source>
        <dbReference type="EMBL" id="MFD0727442.1"/>
    </source>
</evidence>
<sequence length="172" mass="18728">MSREDVVAVAVRLFAIFLLVTIVRSFPSAMALIGQVELKPSLVLVGTVLAAGVALCAFLWFFPLTVARKLLPAMREPRSESAMNGSVALSVGLTLLGVWVLSHALPDAIYWLTLLLLSRQIDAGHVEWQHEQIANMIATAGQLALALWLIFGSSGIKRVILRFRHGQADMTP</sequence>
<evidence type="ECO:0000313" key="3">
    <source>
        <dbReference type="Proteomes" id="UP001597110"/>
    </source>
</evidence>
<accession>A0ABW2YG17</accession>
<gene>
    <name evidence="2" type="ORF">ACFQ0E_17750</name>
</gene>
<comment type="caution">
    <text evidence="2">The sequence shown here is derived from an EMBL/GenBank/DDBJ whole genome shotgun (WGS) entry which is preliminary data.</text>
</comment>
<organism evidence="2 3">
    <name type="scientific">Lysobacter brunescens</name>
    <dbReference type="NCBI Taxonomy" id="262323"/>
    <lineage>
        <taxon>Bacteria</taxon>
        <taxon>Pseudomonadati</taxon>
        <taxon>Pseudomonadota</taxon>
        <taxon>Gammaproteobacteria</taxon>
        <taxon>Lysobacterales</taxon>
        <taxon>Lysobacteraceae</taxon>
        <taxon>Lysobacter</taxon>
    </lineage>
</organism>
<keyword evidence="1" id="KW-0812">Transmembrane</keyword>
<keyword evidence="1" id="KW-0472">Membrane</keyword>
<dbReference type="RefSeq" id="WP_386826113.1">
    <property type="nucleotide sequence ID" value="NZ_JBHTIF010000005.1"/>
</dbReference>
<feature type="transmembrane region" description="Helical" evidence="1">
    <location>
        <begin position="133"/>
        <end position="152"/>
    </location>
</feature>
<dbReference type="EMBL" id="JBHTIF010000005">
    <property type="protein sequence ID" value="MFD0727442.1"/>
    <property type="molecule type" value="Genomic_DNA"/>
</dbReference>
<proteinExistence type="predicted"/>
<reference evidence="3" key="1">
    <citation type="journal article" date="2019" name="Int. J. Syst. Evol. Microbiol.">
        <title>The Global Catalogue of Microorganisms (GCM) 10K type strain sequencing project: providing services to taxonomists for standard genome sequencing and annotation.</title>
        <authorList>
            <consortium name="The Broad Institute Genomics Platform"/>
            <consortium name="The Broad Institute Genome Sequencing Center for Infectious Disease"/>
            <person name="Wu L."/>
            <person name="Ma J."/>
        </authorList>
    </citation>
    <scope>NUCLEOTIDE SEQUENCE [LARGE SCALE GENOMIC DNA]</scope>
    <source>
        <strain evidence="3">CCUG 55585</strain>
    </source>
</reference>
<evidence type="ECO:0008006" key="4">
    <source>
        <dbReference type="Google" id="ProtNLM"/>
    </source>
</evidence>
<keyword evidence="1" id="KW-1133">Transmembrane helix</keyword>